<dbReference type="AlphaFoldDB" id="I1DXZ9"/>
<keyword evidence="1" id="KW-0812">Transmembrane</keyword>
<organism evidence="2 3">
    <name type="scientific">Rheinheimera nanhaiensis E407-8</name>
    <dbReference type="NCBI Taxonomy" id="562729"/>
    <lineage>
        <taxon>Bacteria</taxon>
        <taxon>Pseudomonadati</taxon>
        <taxon>Pseudomonadota</taxon>
        <taxon>Gammaproteobacteria</taxon>
        <taxon>Chromatiales</taxon>
        <taxon>Chromatiaceae</taxon>
        <taxon>Rheinheimera</taxon>
    </lineage>
</organism>
<reference evidence="2 3" key="1">
    <citation type="journal article" date="2012" name="J. Bacteriol.">
        <title>Genome Sequence of the Protease-Producing Bacterium Rheinheimera nanhaiensis E407-8T, Isolated from Deep-Sea Sediment of the South China Sea.</title>
        <authorList>
            <person name="Zhang X.-Y."/>
            <person name="Zhang Y.-J."/>
            <person name="Qin Q.-L."/>
            <person name="Xie B.-B."/>
            <person name="Chen X.-L."/>
            <person name="Zhou B.-C."/>
            <person name="Zhang Y.-Z."/>
        </authorList>
    </citation>
    <scope>NUCLEOTIDE SEQUENCE [LARGE SCALE GENOMIC DNA]</scope>
    <source>
        <strain evidence="2 3">E407-8</strain>
    </source>
</reference>
<dbReference type="Proteomes" id="UP000004374">
    <property type="component" value="Unassembled WGS sequence"/>
</dbReference>
<keyword evidence="1" id="KW-1133">Transmembrane helix</keyword>
<feature type="transmembrane region" description="Helical" evidence="1">
    <location>
        <begin position="15"/>
        <end position="35"/>
    </location>
</feature>
<evidence type="ECO:0000256" key="1">
    <source>
        <dbReference type="SAM" id="Phobius"/>
    </source>
</evidence>
<dbReference type="EMBL" id="BAFK01000009">
    <property type="protein sequence ID" value="GAB58927.1"/>
    <property type="molecule type" value="Genomic_DNA"/>
</dbReference>
<dbReference type="STRING" id="562729.RNAN_1915"/>
<evidence type="ECO:0000313" key="2">
    <source>
        <dbReference type="EMBL" id="GAB58927.1"/>
    </source>
</evidence>
<proteinExistence type="predicted"/>
<evidence type="ECO:0000313" key="3">
    <source>
        <dbReference type="Proteomes" id="UP000004374"/>
    </source>
</evidence>
<comment type="caution">
    <text evidence="2">The sequence shown here is derived from an EMBL/GenBank/DDBJ whole genome shotgun (WGS) entry which is preliminary data.</text>
</comment>
<gene>
    <name evidence="2" type="ORF">RNAN_1915</name>
</gene>
<keyword evidence="3" id="KW-1185">Reference proteome</keyword>
<accession>I1DXZ9</accession>
<name>I1DXZ9_9GAMM</name>
<sequence length="40" mass="4518">MLSSVMQADAEEQQLLPALSLAVQFIYPLIVILFCHDTLR</sequence>
<keyword evidence="1" id="KW-0472">Membrane</keyword>
<protein>
    <submittedName>
        <fullName evidence="2">Uncharacterized protein</fullName>
    </submittedName>
</protein>